<dbReference type="InterPro" id="IPR050852">
    <property type="entry name" value="Queuine_tRNA-ribosyltrfase"/>
</dbReference>
<reference evidence="3 4" key="1">
    <citation type="submission" date="2024-02" db="EMBL/GenBank/DDBJ databases">
        <authorList>
            <person name="Chen Y."/>
            <person name="Shah S."/>
            <person name="Dougan E. K."/>
            <person name="Thang M."/>
            <person name="Chan C."/>
        </authorList>
    </citation>
    <scope>NUCLEOTIDE SEQUENCE [LARGE SCALE GENOMIC DNA]</scope>
</reference>
<evidence type="ECO:0000259" key="2">
    <source>
        <dbReference type="Pfam" id="PF01702"/>
    </source>
</evidence>
<dbReference type="PANTHER" id="PTHR46064">
    <property type="entry name" value="QUEUINE TRNA-RIBOSYLTRANSFERASE ACCESSORY SUBUNIT 2"/>
    <property type="match status" value="1"/>
</dbReference>
<evidence type="ECO:0000313" key="3">
    <source>
        <dbReference type="EMBL" id="CAK8986997.1"/>
    </source>
</evidence>
<organism evidence="3 4">
    <name type="scientific">Durusdinium trenchii</name>
    <dbReference type="NCBI Taxonomy" id="1381693"/>
    <lineage>
        <taxon>Eukaryota</taxon>
        <taxon>Sar</taxon>
        <taxon>Alveolata</taxon>
        <taxon>Dinophyceae</taxon>
        <taxon>Suessiales</taxon>
        <taxon>Symbiodiniaceae</taxon>
        <taxon>Durusdinium</taxon>
    </lineage>
</organism>
<dbReference type="PANTHER" id="PTHR46064:SF1">
    <property type="entry name" value="QUEUINE TRNA-RIBOSYLTRANSFERASE ACCESSORY SUBUNIT 2"/>
    <property type="match status" value="1"/>
</dbReference>
<dbReference type="Pfam" id="PF01702">
    <property type="entry name" value="TGT"/>
    <property type="match status" value="1"/>
</dbReference>
<feature type="compositionally biased region" description="Low complexity" evidence="1">
    <location>
        <begin position="92"/>
        <end position="119"/>
    </location>
</feature>
<feature type="region of interest" description="Disordered" evidence="1">
    <location>
        <begin position="91"/>
        <end position="119"/>
    </location>
</feature>
<evidence type="ECO:0000313" key="4">
    <source>
        <dbReference type="Proteomes" id="UP001642464"/>
    </source>
</evidence>
<protein>
    <submittedName>
        <fullName evidence="3">Queuine tRNA-ribosyltransferase accessory subunit 2 (Queuine tRNA-ribosyltransferase domain-containing protein 1)</fullName>
    </submittedName>
</protein>
<sequence length="846" mass="96038">MGKSAAVMAGLRLLIREMLARKEEWNELVERARAAVPGQAQLPRGKHAGSAAVGLTEKQRRWLEDCVWKETWKELSGEERTDFIERAKAAKAVSQAPVPKPSPSSSSSKAKAQGQNSAKKVLKGAHLKKAILKTASSAKLQKWRQRATLLSCLEKSASSEEAVKQVQQVFQKLSGKWPDVLPLAAQKFSASIGNDGLFTSGESLQSISTFFLSRLSKSPGFDLPNPSEGVRSVRDHIDTMVREFCGTLPRAKEFGYGIGKSRWERAGVVEKEPQRQRGRPNKTENKQLIALVDKAFAETSQPSSRLSWDPRAQEWMIVNTLTSDKKAVWQNWGSLQGNMSLSTFWRIAKKHLRHYKGAESINDYCIYCYDLKTKVLPQVKNLLDTVRKELEALMPAYFAPWDGFEAQAHLADKPGLHLRLLRHYIDHRSETQACREHRGTEWPCGLSRLRARGSGFAQRLRVTLHAKEVDICVQLQAMSKLLDSYLFHRSANEFQKPLLFQLLAEPPEGAVVILSDFKELVTLPIRSTQTGEEFFANARKDISVFGSIVSERAADGKVLWTRVLILSDILDHTSCRASQCIEQAFQSRRGTAPVEVVHLLSDAGPHFRSYEALHHYCCIMPLRHKARVCVHYGVEKHFKSEADRLFALFESYVKDARRQGKDLVEITDLCKFLQEKNLAQRQKDPTAPFLIVINDVLSKKQPVAERHSRLGVKIFNHIFSNMAAANNLSSEAVLLPSKDASPEYRRGFWTEEGGELFQEDWITGEWSPVKQYSRAYLYHLHEVHELLGTMLLAQHNLHVYLKFFEALRRHIKEDSLQRFAAWFLRTQTCEAPEPKVQSSPKKRQKI</sequence>
<gene>
    <name evidence="3" type="ORF">SCF082_LOCUS788</name>
</gene>
<keyword evidence="4" id="KW-1185">Reference proteome</keyword>
<dbReference type="InterPro" id="IPR036511">
    <property type="entry name" value="TGT-like_sf"/>
</dbReference>
<dbReference type="Proteomes" id="UP001642464">
    <property type="component" value="Unassembled WGS sequence"/>
</dbReference>
<dbReference type="InterPro" id="IPR002616">
    <property type="entry name" value="tRNA_ribo_trans-like"/>
</dbReference>
<comment type="caution">
    <text evidence="3">The sequence shown here is derived from an EMBL/GenBank/DDBJ whole genome shotgun (WGS) entry which is preliminary data.</text>
</comment>
<accession>A0ABP0H9X7</accession>
<proteinExistence type="predicted"/>
<name>A0ABP0H9X7_9DINO</name>
<dbReference type="SUPFAM" id="SSF51713">
    <property type="entry name" value="tRNA-guanine transglycosylase"/>
    <property type="match status" value="1"/>
</dbReference>
<feature type="domain" description="tRNA-guanine(15) transglycosylase-like" evidence="2">
    <location>
        <begin position="770"/>
        <end position="826"/>
    </location>
</feature>
<evidence type="ECO:0000256" key="1">
    <source>
        <dbReference type="SAM" id="MobiDB-lite"/>
    </source>
</evidence>
<dbReference type="Gene3D" id="3.20.20.105">
    <property type="entry name" value="Queuine tRNA-ribosyltransferase-like"/>
    <property type="match status" value="1"/>
</dbReference>
<dbReference type="EMBL" id="CAXAMM010000325">
    <property type="protein sequence ID" value="CAK8986997.1"/>
    <property type="molecule type" value="Genomic_DNA"/>
</dbReference>